<dbReference type="InterPro" id="IPR004117">
    <property type="entry name" value="7tm6_olfct_rcpt"/>
</dbReference>
<dbReference type="AlphaFoldDB" id="A0A9P0H8V9"/>
<feature type="transmembrane region" description="Helical" evidence="10">
    <location>
        <begin position="192"/>
        <end position="211"/>
    </location>
</feature>
<dbReference type="GO" id="GO:0007165">
    <property type="term" value="P:signal transduction"/>
    <property type="evidence" value="ECO:0007669"/>
    <property type="project" value="UniProtKB-KW"/>
</dbReference>
<feature type="transmembrane region" description="Helical" evidence="10">
    <location>
        <begin position="30"/>
        <end position="47"/>
    </location>
</feature>
<dbReference type="Pfam" id="PF08395">
    <property type="entry name" value="7tm_7"/>
    <property type="match status" value="1"/>
</dbReference>
<protein>
    <recommendedName>
        <fullName evidence="10 11">Multifunctional fusion protein</fullName>
    </recommendedName>
    <domain>
        <recommendedName>
            <fullName evidence="10">Odorant receptor</fullName>
        </recommendedName>
    </domain>
    <domain>
        <recommendedName>
            <fullName evidence="11">Gustatory receptor</fullName>
        </recommendedName>
    </domain>
</protein>
<evidence type="ECO:0000256" key="7">
    <source>
        <dbReference type="ARBA" id="ARBA00023136"/>
    </source>
</evidence>
<dbReference type="GO" id="GO:0050909">
    <property type="term" value="P:sensory perception of taste"/>
    <property type="evidence" value="ECO:0007669"/>
    <property type="project" value="InterPro"/>
</dbReference>
<keyword evidence="7 10" id="KW-0472">Membrane</keyword>
<evidence type="ECO:0000256" key="6">
    <source>
        <dbReference type="ARBA" id="ARBA00022989"/>
    </source>
</evidence>
<dbReference type="GO" id="GO:0004984">
    <property type="term" value="F:olfactory receptor activity"/>
    <property type="evidence" value="ECO:0007669"/>
    <property type="project" value="InterPro"/>
</dbReference>
<comment type="function">
    <text evidence="11">Gustatory receptor which mediates acceptance or avoidance behavior, depending on its substrates.</text>
</comment>
<evidence type="ECO:0000256" key="5">
    <source>
        <dbReference type="ARBA" id="ARBA00022725"/>
    </source>
</evidence>
<evidence type="ECO:0000313" key="12">
    <source>
        <dbReference type="EMBL" id="CAH1397548.1"/>
    </source>
</evidence>
<comment type="subcellular location">
    <subcellularLocation>
        <location evidence="1 10">Cell membrane</location>
        <topology evidence="1 10">Multi-pass membrane protein</topology>
    </subcellularLocation>
</comment>
<name>A0A9P0H8V9_NEZVI</name>
<evidence type="ECO:0000256" key="4">
    <source>
        <dbReference type="ARBA" id="ARBA00022692"/>
    </source>
</evidence>
<dbReference type="PANTHER" id="PTHR21137">
    <property type="entry name" value="ODORANT RECEPTOR"/>
    <property type="match status" value="1"/>
</dbReference>
<dbReference type="GO" id="GO:0005886">
    <property type="term" value="C:plasma membrane"/>
    <property type="evidence" value="ECO:0007669"/>
    <property type="project" value="UniProtKB-SubCell"/>
</dbReference>
<accession>A0A9P0H8V9</accession>
<keyword evidence="5 10" id="KW-0552">Olfaction</keyword>
<feature type="transmembrane region" description="Helical" evidence="10">
    <location>
        <begin position="359"/>
        <end position="383"/>
    </location>
</feature>
<organism evidence="12 13">
    <name type="scientific">Nezara viridula</name>
    <name type="common">Southern green stink bug</name>
    <name type="synonym">Cimex viridulus</name>
    <dbReference type="NCBI Taxonomy" id="85310"/>
    <lineage>
        <taxon>Eukaryota</taxon>
        <taxon>Metazoa</taxon>
        <taxon>Ecdysozoa</taxon>
        <taxon>Arthropoda</taxon>
        <taxon>Hexapoda</taxon>
        <taxon>Insecta</taxon>
        <taxon>Pterygota</taxon>
        <taxon>Neoptera</taxon>
        <taxon>Paraneoptera</taxon>
        <taxon>Hemiptera</taxon>
        <taxon>Heteroptera</taxon>
        <taxon>Panheteroptera</taxon>
        <taxon>Pentatomomorpha</taxon>
        <taxon>Pentatomoidea</taxon>
        <taxon>Pentatomidae</taxon>
        <taxon>Pentatominae</taxon>
        <taxon>Nezara</taxon>
    </lineage>
</organism>
<feature type="transmembrane region" description="Helical" evidence="10">
    <location>
        <begin position="336"/>
        <end position="353"/>
    </location>
</feature>
<dbReference type="GO" id="GO:0005549">
    <property type="term" value="F:odorant binding"/>
    <property type="evidence" value="ECO:0007669"/>
    <property type="project" value="InterPro"/>
</dbReference>
<sequence>MVMTDLITASLHLLFTSSDAMFTVNLILFFWHSFVEISLICFTSSYIERVSYEIRFSAYSSDWYKADRKYRFTAQMMMLRAQRPLTLVAVKMYSVNLETLIATMITSFWYTNAMLNITPCKPTIGKVELVLNDVFKLSRMIGTFPIDKEYSAISKYNLTKGLTLYVLATIVISASTSRESYDDVLESERARYAFQFILTVILHFIHLAYLVGNRRLVNKLYNELKEIEYLFWKNGVDCCYRPSWCVKYLGFIFITICHVAWETYYTRWIHLELRIPSHINYPAVFSITSQYLALLQICQSILKQIKTIEENVTVVRLKDKILSLCQNVNTLYEPQLLCYIVNVFLVILGALYVKTIQHAPMSIGTICWFVIYTWPLVVITLYVGNISEETKLVYQIPWFYLHGDLSCYVGDFLQQMGKHETSYSSPHHLSSSFQYYKSVLSIASSLLVNIEADKDNRR</sequence>
<evidence type="ECO:0000256" key="10">
    <source>
        <dbReference type="RuleBase" id="RU351113"/>
    </source>
</evidence>
<evidence type="ECO:0000313" key="13">
    <source>
        <dbReference type="Proteomes" id="UP001152798"/>
    </source>
</evidence>
<keyword evidence="13" id="KW-1185">Reference proteome</keyword>
<evidence type="ECO:0000256" key="9">
    <source>
        <dbReference type="ARBA" id="ARBA00023224"/>
    </source>
</evidence>
<evidence type="ECO:0000256" key="1">
    <source>
        <dbReference type="ARBA" id="ARBA00004651"/>
    </source>
</evidence>
<feature type="transmembrane region" description="Helical" evidence="10">
    <location>
        <begin position="85"/>
        <end position="110"/>
    </location>
</feature>
<evidence type="ECO:0000256" key="8">
    <source>
        <dbReference type="ARBA" id="ARBA00023170"/>
    </source>
</evidence>
<comment type="similarity">
    <text evidence="10">Belongs to the insect chemoreceptor superfamily. Heteromeric odorant receptor channel (TC 1.A.69) family.</text>
</comment>
<evidence type="ECO:0000256" key="3">
    <source>
        <dbReference type="ARBA" id="ARBA00022606"/>
    </source>
</evidence>
<comment type="similarity">
    <text evidence="11">Belongs to the insect chemoreceptor superfamily. Gustatory receptor (GR) family.</text>
</comment>
<gene>
    <name evidence="12" type="ORF">NEZAVI_LOCUS7349</name>
</gene>
<dbReference type="EMBL" id="OV725079">
    <property type="protein sequence ID" value="CAH1397548.1"/>
    <property type="molecule type" value="Genomic_DNA"/>
</dbReference>
<keyword evidence="8 10" id="KW-0675">Receptor</keyword>
<dbReference type="InterPro" id="IPR013604">
    <property type="entry name" value="7TM_chemorcpt"/>
</dbReference>
<keyword evidence="2 11" id="KW-1003">Cell membrane</keyword>
<dbReference type="OrthoDB" id="7548151at2759"/>
<dbReference type="Pfam" id="PF02949">
    <property type="entry name" value="7tm_6"/>
    <property type="match status" value="1"/>
</dbReference>
<keyword evidence="9 10" id="KW-0807">Transducer</keyword>
<evidence type="ECO:0000256" key="2">
    <source>
        <dbReference type="ARBA" id="ARBA00022475"/>
    </source>
</evidence>
<evidence type="ECO:0000256" key="11">
    <source>
        <dbReference type="RuleBase" id="RU363108"/>
    </source>
</evidence>
<comment type="caution">
    <text evidence="10">Lacks conserved residue(s) required for the propagation of feature annotation.</text>
</comment>
<keyword evidence="4 10" id="KW-0812">Transmembrane</keyword>
<dbReference type="Proteomes" id="UP001152798">
    <property type="component" value="Chromosome 3"/>
</dbReference>
<keyword evidence="6 10" id="KW-1133">Transmembrane helix</keyword>
<reference evidence="12" key="1">
    <citation type="submission" date="2022-01" db="EMBL/GenBank/DDBJ databases">
        <authorList>
            <person name="King R."/>
        </authorList>
    </citation>
    <scope>NUCLEOTIDE SEQUENCE</scope>
</reference>
<keyword evidence="3 10" id="KW-0716">Sensory transduction</keyword>
<dbReference type="PANTHER" id="PTHR21137:SF35">
    <property type="entry name" value="ODORANT RECEPTOR 19A-RELATED"/>
    <property type="match status" value="1"/>
</dbReference>
<proteinExistence type="inferred from homology"/>